<proteinExistence type="predicted"/>
<reference evidence="1 2" key="1">
    <citation type="submission" date="2024-01" db="EMBL/GenBank/DDBJ databases">
        <title>The genomes of 5 underutilized Papilionoideae crops provide insights into root nodulation and disease resistanc.</title>
        <authorList>
            <person name="Jiang F."/>
        </authorList>
    </citation>
    <scope>NUCLEOTIDE SEQUENCE [LARGE SCALE GENOMIC DNA]</scope>
    <source>
        <strain evidence="1">LVBAO_FW01</strain>
        <tissue evidence="1">Leaves</tissue>
    </source>
</reference>
<evidence type="ECO:0000313" key="2">
    <source>
        <dbReference type="Proteomes" id="UP001367508"/>
    </source>
</evidence>
<evidence type="ECO:0000313" key="1">
    <source>
        <dbReference type="EMBL" id="KAK7338433.1"/>
    </source>
</evidence>
<name>A0AAN9QP88_CANGL</name>
<comment type="caution">
    <text evidence="1">The sequence shown here is derived from an EMBL/GenBank/DDBJ whole genome shotgun (WGS) entry which is preliminary data.</text>
</comment>
<dbReference type="EMBL" id="JAYMYQ010000004">
    <property type="protein sequence ID" value="KAK7338433.1"/>
    <property type="molecule type" value="Genomic_DNA"/>
</dbReference>
<accession>A0AAN9QP88</accession>
<dbReference type="Proteomes" id="UP001367508">
    <property type="component" value="Unassembled WGS sequence"/>
</dbReference>
<organism evidence="1 2">
    <name type="scientific">Canavalia gladiata</name>
    <name type="common">Sword bean</name>
    <name type="synonym">Dolichos gladiatus</name>
    <dbReference type="NCBI Taxonomy" id="3824"/>
    <lineage>
        <taxon>Eukaryota</taxon>
        <taxon>Viridiplantae</taxon>
        <taxon>Streptophyta</taxon>
        <taxon>Embryophyta</taxon>
        <taxon>Tracheophyta</taxon>
        <taxon>Spermatophyta</taxon>
        <taxon>Magnoliopsida</taxon>
        <taxon>eudicotyledons</taxon>
        <taxon>Gunneridae</taxon>
        <taxon>Pentapetalae</taxon>
        <taxon>rosids</taxon>
        <taxon>fabids</taxon>
        <taxon>Fabales</taxon>
        <taxon>Fabaceae</taxon>
        <taxon>Papilionoideae</taxon>
        <taxon>50 kb inversion clade</taxon>
        <taxon>NPAAA clade</taxon>
        <taxon>indigoferoid/millettioid clade</taxon>
        <taxon>Phaseoleae</taxon>
        <taxon>Canavalia</taxon>
    </lineage>
</organism>
<gene>
    <name evidence="1" type="ORF">VNO77_19042</name>
</gene>
<dbReference type="AlphaFoldDB" id="A0AAN9QP88"/>
<sequence>MAHYIVSELVQQFWQQGVMVEHTFLQPQHIHALEMRMPLPLAIQNHVNKRTKVLSTEDGRPARASLTECFHDRAMKKPTNMGSRRMLMGYVCHPMA</sequence>
<protein>
    <submittedName>
        <fullName evidence="1">Uncharacterized protein</fullName>
    </submittedName>
</protein>
<keyword evidence="2" id="KW-1185">Reference proteome</keyword>